<dbReference type="Proteomes" id="UP001281761">
    <property type="component" value="Unassembled WGS sequence"/>
</dbReference>
<accession>A0ABQ9WT56</accession>
<organism evidence="2 3">
    <name type="scientific">Blattamonas nauphoetae</name>
    <dbReference type="NCBI Taxonomy" id="2049346"/>
    <lineage>
        <taxon>Eukaryota</taxon>
        <taxon>Metamonada</taxon>
        <taxon>Preaxostyla</taxon>
        <taxon>Oxymonadida</taxon>
        <taxon>Blattamonas</taxon>
    </lineage>
</organism>
<keyword evidence="1" id="KW-0732">Signal</keyword>
<name>A0ABQ9WT56_9EUKA</name>
<feature type="chain" id="PRO_5045124982" evidence="1">
    <location>
        <begin position="17"/>
        <end position="186"/>
    </location>
</feature>
<sequence length="186" mass="20510">MSILLLLCTFLHCVDEHYQDFDAVYEKKLVDNNLGSNSESMHLSFDSGLYLTNGIEIVSKSVELHGNKTWLTHIANERNERNDNADESTIRPTTKLNHPERWMMEVRNSSLTMRSFGLDAGMAGTTICLVVGSSVEVIDSDILSNMEYSGFVLADSVGSGSSRIVIVRSSHKSSTLNVVLPLVGRG</sequence>
<dbReference type="EMBL" id="JARBJD010000404">
    <property type="protein sequence ID" value="KAK2942508.1"/>
    <property type="molecule type" value="Genomic_DNA"/>
</dbReference>
<evidence type="ECO:0000313" key="2">
    <source>
        <dbReference type="EMBL" id="KAK2942508.1"/>
    </source>
</evidence>
<evidence type="ECO:0000313" key="3">
    <source>
        <dbReference type="Proteomes" id="UP001281761"/>
    </source>
</evidence>
<gene>
    <name evidence="2" type="ORF">BLNAU_22588</name>
</gene>
<protein>
    <submittedName>
        <fullName evidence="2">Uncharacterized protein</fullName>
    </submittedName>
</protein>
<comment type="caution">
    <text evidence="2">The sequence shown here is derived from an EMBL/GenBank/DDBJ whole genome shotgun (WGS) entry which is preliminary data.</text>
</comment>
<evidence type="ECO:0000256" key="1">
    <source>
        <dbReference type="SAM" id="SignalP"/>
    </source>
</evidence>
<feature type="signal peptide" evidence="1">
    <location>
        <begin position="1"/>
        <end position="16"/>
    </location>
</feature>
<proteinExistence type="predicted"/>
<reference evidence="2 3" key="1">
    <citation type="journal article" date="2022" name="bioRxiv">
        <title>Genomics of Preaxostyla Flagellates Illuminates Evolutionary Transitions and the Path Towards Mitochondrial Loss.</title>
        <authorList>
            <person name="Novak L.V.F."/>
            <person name="Treitli S.C."/>
            <person name="Pyrih J."/>
            <person name="Halakuc P."/>
            <person name="Pipaliya S.V."/>
            <person name="Vacek V."/>
            <person name="Brzon O."/>
            <person name="Soukal P."/>
            <person name="Eme L."/>
            <person name="Dacks J.B."/>
            <person name="Karnkowska A."/>
            <person name="Elias M."/>
            <person name="Hampl V."/>
        </authorList>
    </citation>
    <scope>NUCLEOTIDE SEQUENCE [LARGE SCALE GENOMIC DNA]</scope>
    <source>
        <strain evidence="2">NAU3</strain>
        <tissue evidence="2">Gut</tissue>
    </source>
</reference>
<keyword evidence="3" id="KW-1185">Reference proteome</keyword>